<dbReference type="InterPro" id="IPR015797">
    <property type="entry name" value="NUDIX_hydrolase-like_dom_sf"/>
</dbReference>
<comment type="cofactor">
    <cofactor evidence="1">
        <name>Mn(2+)</name>
        <dbReference type="ChEBI" id="CHEBI:29035"/>
    </cofactor>
</comment>
<evidence type="ECO:0000256" key="3">
    <source>
        <dbReference type="ARBA" id="ARBA00022723"/>
    </source>
</evidence>
<reference evidence="9" key="1">
    <citation type="submission" date="2020-05" db="EMBL/GenBank/DDBJ databases">
        <authorList>
            <person name="Chiriac C."/>
            <person name="Salcher M."/>
            <person name="Ghai R."/>
            <person name="Kavagutti S V."/>
        </authorList>
    </citation>
    <scope>NUCLEOTIDE SEQUENCE</scope>
</reference>
<evidence type="ECO:0000259" key="8">
    <source>
        <dbReference type="PROSITE" id="PS51462"/>
    </source>
</evidence>
<dbReference type="InterPro" id="IPR045121">
    <property type="entry name" value="CoAse"/>
</dbReference>
<feature type="region of interest" description="Disordered" evidence="7">
    <location>
        <begin position="212"/>
        <end position="249"/>
    </location>
</feature>
<evidence type="ECO:0000256" key="2">
    <source>
        <dbReference type="ARBA" id="ARBA00001946"/>
    </source>
</evidence>
<organism evidence="9">
    <name type="scientific">freshwater metagenome</name>
    <dbReference type="NCBI Taxonomy" id="449393"/>
    <lineage>
        <taxon>unclassified sequences</taxon>
        <taxon>metagenomes</taxon>
        <taxon>ecological metagenomes</taxon>
    </lineage>
</organism>
<proteinExistence type="predicted"/>
<dbReference type="InterPro" id="IPR000086">
    <property type="entry name" value="NUDIX_hydrolase_dom"/>
</dbReference>
<dbReference type="PANTHER" id="PTHR12992:SF11">
    <property type="entry name" value="MITOCHONDRIAL COENZYME A DIPHOSPHATASE NUDT8"/>
    <property type="match status" value="1"/>
</dbReference>
<dbReference type="PANTHER" id="PTHR12992">
    <property type="entry name" value="NUDIX HYDROLASE"/>
    <property type="match status" value="1"/>
</dbReference>
<dbReference type="GO" id="GO:0046872">
    <property type="term" value="F:metal ion binding"/>
    <property type="evidence" value="ECO:0007669"/>
    <property type="project" value="UniProtKB-KW"/>
</dbReference>
<dbReference type="Gene3D" id="3.90.79.10">
    <property type="entry name" value="Nucleoside Triphosphate Pyrophosphohydrolase"/>
    <property type="match status" value="1"/>
</dbReference>
<keyword evidence="6" id="KW-0464">Manganese</keyword>
<accession>A0A6J7ISI1</accession>
<evidence type="ECO:0000256" key="1">
    <source>
        <dbReference type="ARBA" id="ARBA00001936"/>
    </source>
</evidence>
<evidence type="ECO:0000256" key="5">
    <source>
        <dbReference type="ARBA" id="ARBA00022842"/>
    </source>
</evidence>
<protein>
    <submittedName>
        <fullName evidence="9">Unannotated protein</fullName>
    </submittedName>
</protein>
<dbReference type="AlphaFoldDB" id="A0A6J7ISI1"/>
<dbReference type="SUPFAM" id="SSF55811">
    <property type="entry name" value="Nudix"/>
    <property type="match status" value="1"/>
</dbReference>
<gene>
    <name evidence="9" type="ORF">UFOPK3609_02078</name>
</gene>
<keyword evidence="5" id="KW-0460">Magnesium</keyword>
<comment type="cofactor">
    <cofactor evidence="2">
        <name>Mg(2+)</name>
        <dbReference type="ChEBI" id="CHEBI:18420"/>
    </cofactor>
</comment>
<dbReference type="PROSITE" id="PS51462">
    <property type="entry name" value="NUDIX"/>
    <property type="match status" value="1"/>
</dbReference>
<dbReference type="EMBL" id="CAFBMQ010000412">
    <property type="protein sequence ID" value="CAB4933701.1"/>
    <property type="molecule type" value="Genomic_DNA"/>
</dbReference>
<evidence type="ECO:0000313" key="9">
    <source>
        <dbReference type="EMBL" id="CAB4933701.1"/>
    </source>
</evidence>
<sequence length="249" mass="26534">MTADLTGVPEHVRALLASADALPLRHRMGDATDTARRSAVLVLFGETERGHDVLLIEKSARLRTHAGQPAFPGGGAEPGEDYPVATALREAWEEAGVEPASVRVLGTLPELFLGPSDNLVVPVVGWWDDPRQTVTGDPFEVAQVVRVPLAELVDPARRFRVRHPSGYTGPAFEVAGLVVWGFTAGVLDAVLTAAGVARPWDTRDVRDLAAEQERVRGTAEVAEDPADRAAPTVAEEPSSPGLPRTVPGR</sequence>
<dbReference type="CDD" id="cd03426">
    <property type="entry name" value="NUDIX_CoAse_Nudt7"/>
    <property type="match status" value="1"/>
</dbReference>
<feature type="domain" description="Nudix hydrolase" evidence="8">
    <location>
        <begin position="34"/>
        <end position="174"/>
    </location>
</feature>
<dbReference type="Pfam" id="PF00293">
    <property type="entry name" value="NUDIX"/>
    <property type="match status" value="1"/>
</dbReference>
<evidence type="ECO:0000256" key="7">
    <source>
        <dbReference type="SAM" id="MobiDB-lite"/>
    </source>
</evidence>
<keyword evidence="3" id="KW-0479">Metal-binding</keyword>
<keyword evidence="4" id="KW-0378">Hydrolase</keyword>
<dbReference type="GO" id="GO:0010945">
    <property type="term" value="F:coenzyme A diphosphatase activity"/>
    <property type="evidence" value="ECO:0007669"/>
    <property type="project" value="InterPro"/>
</dbReference>
<evidence type="ECO:0000256" key="6">
    <source>
        <dbReference type="ARBA" id="ARBA00023211"/>
    </source>
</evidence>
<name>A0A6J7ISI1_9ZZZZ</name>
<evidence type="ECO:0000256" key="4">
    <source>
        <dbReference type="ARBA" id="ARBA00022801"/>
    </source>
</evidence>